<gene>
    <name evidence="2" type="ORF">BURPS1710A_A3187</name>
</gene>
<dbReference type="AlphaFoldDB" id="A0A0E1VWR9"/>
<dbReference type="HOGENOM" id="CLU_2022383_0_0_4"/>
<feature type="region of interest" description="Disordered" evidence="1">
    <location>
        <begin position="62"/>
        <end position="85"/>
    </location>
</feature>
<dbReference type="Proteomes" id="UP000001812">
    <property type="component" value="Chromosome II"/>
</dbReference>
<dbReference type="EMBL" id="CM000833">
    <property type="protein sequence ID" value="EET05338.1"/>
    <property type="molecule type" value="Genomic_DNA"/>
</dbReference>
<reference evidence="2" key="1">
    <citation type="submission" date="2009-05" db="EMBL/GenBank/DDBJ databases">
        <authorList>
            <person name="Harkins D.M."/>
            <person name="DeShazer D."/>
            <person name="Woods D.E."/>
            <person name="Brinkac L.M."/>
            <person name="Brown K.A."/>
            <person name="Hung G.C."/>
            <person name="Tuanyok A."/>
            <person name="Zhang B."/>
            <person name="Nierman W.C."/>
        </authorList>
    </citation>
    <scope>NUCLEOTIDE SEQUENCE [LARGE SCALE GENOMIC DNA]</scope>
    <source>
        <strain evidence="2">1710a</strain>
    </source>
</reference>
<protein>
    <submittedName>
        <fullName evidence="2">Uncharacterized protein</fullName>
    </submittedName>
</protein>
<accession>A0A0E1VWR9</accession>
<name>A0A0E1VWR9_BURPE</name>
<organism evidence="2">
    <name type="scientific">Burkholderia pseudomallei 1710a</name>
    <dbReference type="NCBI Taxonomy" id="320371"/>
    <lineage>
        <taxon>Bacteria</taxon>
        <taxon>Pseudomonadati</taxon>
        <taxon>Pseudomonadota</taxon>
        <taxon>Betaproteobacteria</taxon>
        <taxon>Burkholderiales</taxon>
        <taxon>Burkholderiaceae</taxon>
        <taxon>Burkholderia</taxon>
        <taxon>pseudomallei group</taxon>
    </lineage>
</organism>
<evidence type="ECO:0000256" key="1">
    <source>
        <dbReference type="SAM" id="MobiDB-lite"/>
    </source>
</evidence>
<proteinExistence type="predicted"/>
<evidence type="ECO:0000313" key="2">
    <source>
        <dbReference type="EMBL" id="EET05338.1"/>
    </source>
</evidence>
<sequence>MSGVGLPLFAIAPESGCLARPPLPAASGVILPALPAMLAARGGRSATRIAGRAREPAELLHDRLPGCPAARSPSPRSARRRTVLPAPARALRAARHRRVPPLSRDARRLRYSIAARCRAGAA</sequence>